<dbReference type="PANTHER" id="PTHR46487:SF1">
    <property type="entry name" value="DNA REPAIR PROTEIN XRCC3"/>
    <property type="match status" value="1"/>
</dbReference>
<proteinExistence type="predicted"/>
<dbReference type="SUPFAM" id="SSF52540">
    <property type="entry name" value="P-loop containing nucleoside triphosphate hydrolases"/>
    <property type="match status" value="1"/>
</dbReference>
<evidence type="ECO:0000256" key="1">
    <source>
        <dbReference type="SAM" id="MobiDB-lite"/>
    </source>
</evidence>
<evidence type="ECO:0008006" key="4">
    <source>
        <dbReference type="Google" id="ProtNLM"/>
    </source>
</evidence>
<name>A0ABQ6M7U3_9STRA</name>
<comment type="caution">
    <text evidence="2">The sequence shown here is derived from an EMBL/GenBank/DDBJ whole genome shotgun (WGS) entry which is preliminary data.</text>
</comment>
<dbReference type="Gene3D" id="3.40.50.300">
    <property type="entry name" value="P-loop containing nucleotide triphosphate hydrolases"/>
    <property type="match status" value="1"/>
</dbReference>
<feature type="region of interest" description="Disordered" evidence="1">
    <location>
        <begin position="1"/>
        <end position="33"/>
    </location>
</feature>
<reference evidence="2 3" key="1">
    <citation type="journal article" date="2023" name="Commun. Biol.">
        <title>Genome analysis of Parmales, the sister group of diatoms, reveals the evolutionary specialization of diatoms from phago-mixotrophs to photoautotrophs.</title>
        <authorList>
            <person name="Ban H."/>
            <person name="Sato S."/>
            <person name="Yoshikawa S."/>
            <person name="Yamada K."/>
            <person name="Nakamura Y."/>
            <person name="Ichinomiya M."/>
            <person name="Sato N."/>
            <person name="Blanc-Mathieu R."/>
            <person name="Endo H."/>
            <person name="Kuwata A."/>
            <person name="Ogata H."/>
        </authorList>
    </citation>
    <scope>NUCLEOTIDE SEQUENCE [LARGE SCALE GENOMIC DNA]</scope>
</reference>
<organism evidence="2 3">
    <name type="scientific">Tetraparma gracilis</name>
    <dbReference type="NCBI Taxonomy" id="2962635"/>
    <lineage>
        <taxon>Eukaryota</taxon>
        <taxon>Sar</taxon>
        <taxon>Stramenopiles</taxon>
        <taxon>Ochrophyta</taxon>
        <taxon>Bolidophyceae</taxon>
        <taxon>Parmales</taxon>
        <taxon>Triparmaceae</taxon>
        <taxon>Tetraparma</taxon>
    </lineage>
</organism>
<dbReference type="PANTHER" id="PTHR46487">
    <property type="entry name" value="DNA REPAIR PROTEIN XRCC3"/>
    <property type="match status" value="1"/>
</dbReference>
<protein>
    <recommendedName>
        <fullName evidence="4">DNA recombination and repair protein Rad51-like C-terminal domain-containing protein</fullName>
    </recommendedName>
</protein>
<evidence type="ECO:0000313" key="2">
    <source>
        <dbReference type="EMBL" id="GMI21147.1"/>
    </source>
</evidence>
<sequence length="299" mass="31412">MAAFADLSNLPSASQPPSKRPKLSPPPPPVPRTALELLLAQPASPPSPTAIPAPLLACCLPPVNPLSGDVRLSEIVGTAGSGKTNLSLSLCLSSLLSSPSPVLYLTCGVEAGGSAAAGDVTPAIQRFERIVRGHCGEHDAPPASSLLARFHHMSLSDTDSFEAVLLSPPDDPGSIHRLLPTPLPGLMVVDSLAGLYRSSYSDDAAPSQIPPSFFFRLSASLRTLPFHTVLINQVKREATPCFGLPWSCCVNARVALRRHLVGGDSTGGSKFKRYYKIEFGGEGEGEYRIEEGGVVDAGE</sequence>
<accession>A0ABQ6M7U3</accession>
<dbReference type="InterPro" id="IPR027417">
    <property type="entry name" value="P-loop_NTPase"/>
</dbReference>
<gene>
    <name evidence="2" type="ORF">TeGR_g7656</name>
</gene>
<dbReference type="EMBL" id="BRYB01002528">
    <property type="protein sequence ID" value="GMI21147.1"/>
    <property type="molecule type" value="Genomic_DNA"/>
</dbReference>
<keyword evidence="3" id="KW-1185">Reference proteome</keyword>
<evidence type="ECO:0000313" key="3">
    <source>
        <dbReference type="Proteomes" id="UP001165060"/>
    </source>
</evidence>
<dbReference type="Proteomes" id="UP001165060">
    <property type="component" value="Unassembled WGS sequence"/>
</dbReference>